<dbReference type="GO" id="GO:0045087">
    <property type="term" value="P:innate immune response"/>
    <property type="evidence" value="ECO:0007669"/>
    <property type="project" value="UniProtKB-ARBA"/>
</dbReference>
<feature type="compositionally biased region" description="Polar residues" evidence="19">
    <location>
        <begin position="393"/>
        <end position="415"/>
    </location>
</feature>
<dbReference type="InterPro" id="IPR000719">
    <property type="entry name" value="Prot_kinase_dom"/>
</dbReference>
<feature type="compositionally biased region" description="Pro residues" evidence="19">
    <location>
        <begin position="41"/>
        <end position="55"/>
    </location>
</feature>
<dbReference type="eggNOG" id="KOG1187">
    <property type="taxonomic scope" value="Eukaryota"/>
</dbReference>
<dbReference type="FunFam" id="3.30.200.20:FF:000248">
    <property type="entry name" value="Serine/threonine-protein kinase PBS1"/>
    <property type="match status" value="1"/>
</dbReference>
<evidence type="ECO:0000256" key="3">
    <source>
        <dbReference type="ARBA" id="ARBA00012513"/>
    </source>
</evidence>
<dbReference type="EC" id="2.7.11.1" evidence="3"/>
<organism evidence="21 22">
    <name type="scientific">Prunus persica</name>
    <name type="common">Peach</name>
    <name type="synonym">Amygdalus persica</name>
    <dbReference type="NCBI Taxonomy" id="3760"/>
    <lineage>
        <taxon>Eukaryota</taxon>
        <taxon>Viridiplantae</taxon>
        <taxon>Streptophyta</taxon>
        <taxon>Embryophyta</taxon>
        <taxon>Tracheophyta</taxon>
        <taxon>Spermatophyta</taxon>
        <taxon>Magnoliopsida</taxon>
        <taxon>eudicotyledons</taxon>
        <taxon>Gunneridae</taxon>
        <taxon>Pentapetalae</taxon>
        <taxon>rosids</taxon>
        <taxon>fabids</taxon>
        <taxon>Rosales</taxon>
        <taxon>Rosaceae</taxon>
        <taxon>Amygdaloideae</taxon>
        <taxon>Amygdaleae</taxon>
        <taxon>Prunus</taxon>
    </lineage>
</organism>
<evidence type="ECO:0000256" key="4">
    <source>
        <dbReference type="ARBA" id="ARBA00022475"/>
    </source>
</evidence>
<evidence type="ECO:0000256" key="14">
    <source>
        <dbReference type="ARBA" id="ARBA00023288"/>
    </source>
</evidence>
<gene>
    <name evidence="21" type="ORF">PRUPE_8G203800</name>
</gene>
<keyword evidence="9" id="KW-0418">Kinase</keyword>
<evidence type="ECO:0000259" key="20">
    <source>
        <dbReference type="PROSITE" id="PS50011"/>
    </source>
</evidence>
<evidence type="ECO:0000313" key="21">
    <source>
        <dbReference type="EMBL" id="ONH92943.1"/>
    </source>
</evidence>
<evidence type="ECO:0000256" key="6">
    <source>
        <dbReference type="ARBA" id="ARBA00022553"/>
    </source>
</evidence>
<evidence type="ECO:0000256" key="5">
    <source>
        <dbReference type="ARBA" id="ARBA00022527"/>
    </source>
</evidence>
<evidence type="ECO:0000256" key="17">
    <source>
        <dbReference type="PROSITE-ProRule" id="PRU10141"/>
    </source>
</evidence>
<feature type="compositionally biased region" description="Low complexity" evidence="19">
    <location>
        <begin position="56"/>
        <end position="75"/>
    </location>
</feature>
<dbReference type="Gene3D" id="1.10.510.10">
    <property type="entry name" value="Transferase(Phosphotransferase) domain 1"/>
    <property type="match status" value="1"/>
</dbReference>
<evidence type="ECO:0000256" key="2">
    <source>
        <dbReference type="ARBA" id="ARBA00008684"/>
    </source>
</evidence>
<dbReference type="GO" id="GO:0031349">
    <property type="term" value="P:positive regulation of defense response"/>
    <property type="evidence" value="ECO:0007669"/>
    <property type="project" value="UniProtKB-ARBA"/>
</dbReference>
<feature type="region of interest" description="Disordered" evidence="19">
    <location>
        <begin position="1"/>
        <end position="75"/>
    </location>
</feature>
<evidence type="ECO:0000256" key="11">
    <source>
        <dbReference type="ARBA" id="ARBA00022840"/>
    </source>
</evidence>
<keyword evidence="5 18" id="KW-0723">Serine/threonine-protein kinase</keyword>
<keyword evidence="12" id="KW-0472">Membrane</keyword>
<feature type="domain" description="Protein kinase" evidence="20">
    <location>
        <begin position="111"/>
        <end position="388"/>
    </location>
</feature>
<feature type="compositionally biased region" description="Basic and acidic residues" evidence="19">
    <location>
        <begin position="9"/>
        <end position="19"/>
    </location>
</feature>
<dbReference type="PANTHER" id="PTHR47985">
    <property type="entry name" value="OS07G0668900 PROTEIN"/>
    <property type="match status" value="1"/>
</dbReference>
<dbReference type="EMBL" id="CM007658">
    <property type="protein sequence ID" value="ONH92943.1"/>
    <property type="molecule type" value="Genomic_DNA"/>
</dbReference>
<dbReference type="Gramene" id="ONH92943">
    <property type="protein sequence ID" value="ONH92943"/>
    <property type="gene ID" value="PRUPE_8G203800"/>
</dbReference>
<evidence type="ECO:0000256" key="16">
    <source>
        <dbReference type="ARBA" id="ARBA00048679"/>
    </source>
</evidence>
<comment type="catalytic activity">
    <reaction evidence="15">
        <text>L-threonyl-[protein] + ATP = O-phospho-L-threonyl-[protein] + ADP + H(+)</text>
        <dbReference type="Rhea" id="RHEA:46608"/>
        <dbReference type="Rhea" id="RHEA-COMP:11060"/>
        <dbReference type="Rhea" id="RHEA-COMP:11605"/>
        <dbReference type="ChEBI" id="CHEBI:15378"/>
        <dbReference type="ChEBI" id="CHEBI:30013"/>
        <dbReference type="ChEBI" id="CHEBI:30616"/>
        <dbReference type="ChEBI" id="CHEBI:61977"/>
        <dbReference type="ChEBI" id="CHEBI:456216"/>
        <dbReference type="EC" id="2.7.11.1"/>
    </reaction>
</comment>
<proteinExistence type="inferred from homology"/>
<dbReference type="InterPro" id="IPR008271">
    <property type="entry name" value="Ser/Thr_kinase_AS"/>
</dbReference>
<comment type="catalytic activity">
    <reaction evidence="16">
        <text>L-seryl-[protein] + ATP = O-phospho-L-seryl-[protein] + ADP + H(+)</text>
        <dbReference type="Rhea" id="RHEA:17989"/>
        <dbReference type="Rhea" id="RHEA-COMP:9863"/>
        <dbReference type="Rhea" id="RHEA-COMP:11604"/>
        <dbReference type="ChEBI" id="CHEBI:15378"/>
        <dbReference type="ChEBI" id="CHEBI:29999"/>
        <dbReference type="ChEBI" id="CHEBI:30616"/>
        <dbReference type="ChEBI" id="CHEBI:83421"/>
        <dbReference type="ChEBI" id="CHEBI:456216"/>
        <dbReference type="EC" id="2.7.11.1"/>
    </reaction>
</comment>
<keyword evidence="7" id="KW-0808">Transferase</keyword>
<dbReference type="AlphaFoldDB" id="A0A251N0X0"/>
<keyword evidence="22" id="KW-1185">Reference proteome</keyword>
<evidence type="ECO:0000256" key="8">
    <source>
        <dbReference type="ARBA" id="ARBA00022741"/>
    </source>
</evidence>
<dbReference type="CDD" id="cd14066">
    <property type="entry name" value="STKc_IRAK"/>
    <property type="match status" value="1"/>
</dbReference>
<dbReference type="FunFam" id="1.10.510.10:FF:000032">
    <property type="entry name" value="Serine/threonine-protein kinase PBS1"/>
    <property type="match status" value="1"/>
</dbReference>
<comment type="similarity">
    <text evidence="2">Belongs to the protein kinase superfamily. Ser/Thr protein kinase family.</text>
</comment>
<feature type="region of interest" description="Disordered" evidence="19">
    <location>
        <begin position="393"/>
        <end position="454"/>
    </location>
</feature>
<dbReference type="PANTHER" id="PTHR47985:SF31">
    <property type="entry name" value="SERINE_THREONINE-PROTEIN KINASE PBL26-RELATED"/>
    <property type="match status" value="1"/>
</dbReference>
<evidence type="ECO:0000313" key="22">
    <source>
        <dbReference type="Proteomes" id="UP000006882"/>
    </source>
</evidence>
<evidence type="ECO:0000256" key="7">
    <source>
        <dbReference type="ARBA" id="ARBA00022679"/>
    </source>
</evidence>
<dbReference type="Gene3D" id="3.30.200.20">
    <property type="entry name" value="Phosphorylase Kinase, domain 1"/>
    <property type="match status" value="1"/>
</dbReference>
<dbReference type="PROSITE" id="PS00107">
    <property type="entry name" value="PROTEIN_KINASE_ATP"/>
    <property type="match status" value="1"/>
</dbReference>
<evidence type="ECO:0000256" key="1">
    <source>
        <dbReference type="ARBA" id="ARBA00004193"/>
    </source>
</evidence>
<dbReference type="GO" id="GO:0045088">
    <property type="term" value="P:regulation of innate immune response"/>
    <property type="evidence" value="ECO:0007669"/>
    <property type="project" value="UniProtKB-ARBA"/>
</dbReference>
<feature type="compositionally biased region" description="Polar residues" evidence="19">
    <location>
        <begin position="20"/>
        <end position="31"/>
    </location>
</feature>
<dbReference type="PROSITE" id="PS00108">
    <property type="entry name" value="PROTEIN_KINASE_ST"/>
    <property type="match status" value="1"/>
</dbReference>
<feature type="binding site" evidence="17">
    <location>
        <position position="140"/>
    </location>
    <ligand>
        <name>ATP</name>
        <dbReference type="ChEBI" id="CHEBI:30616"/>
    </ligand>
</feature>
<name>A0A251N0X0_PRUPE</name>
<keyword evidence="14" id="KW-0449">Lipoprotein</keyword>
<feature type="compositionally biased region" description="Polar residues" evidence="19">
    <location>
        <begin position="437"/>
        <end position="454"/>
    </location>
</feature>
<keyword evidence="8 17" id="KW-0547">Nucleotide-binding</keyword>
<sequence length="454" mass="49777">MSCFSCFSSHEKKGYKRSDSGSAGQLPTTLSQREHNVAAQPRPPAEVPKPRPTPPAENQTSQTGQTAQTAQTANTKNANKEAVNNNNNNNNNNIAAQTFTFRELATATKNFRQECLIGEGGFGRVYKGKLEKTGQVVAVKQLDRNGLQGNREFLVEVLMLSLLHHENLVNLIGYCADGDQRLLVYEYMSLGSLEDHLLDIPSHQKPLDWFKRMRIALGAAKGLEYLHDKANPPVIYRDLKSSNILLDADFNAKLSDFGLAKLGPVGDKTHVSSRVMGTYGYCAPEYQRTGQLTVKSDVYSFGVVLLELITGRRVIDTTRTTREQNLVSWAEPVFKDPNGYPELADPLLRGDFPIRALNQAVAVAAMCLHEEASVRPLMSDVVSALSFLGTGPETATSPISMPSPSPDQAMSSITEEPQEEESVIERQRAVAEAMEWGSSSRHNGASRCASTSSF</sequence>
<evidence type="ECO:0000256" key="10">
    <source>
        <dbReference type="ARBA" id="ARBA00022821"/>
    </source>
</evidence>
<evidence type="ECO:0000256" key="19">
    <source>
        <dbReference type="SAM" id="MobiDB-lite"/>
    </source>
</evidence>
<keyword evidence="4" id="KW-1003">Cell membrane</keyword>
<evidence type="ECO:0000256" key="12">
    <source>
        <dbReference type="ARBA" id="ARBA00023136"/>
    </source>
</evidence>
<dbReference type="GO" id="GO:0005886">
    <property type="term" value="C:plasma membrane"/>
    <property type="evidence" value="ECO:0007669"/>
    <property type="project" value="UniProtKB-SubCell"/>
</dbReference>
<reference evidence="21 22" key="1">
    <citation type="journal article" date="2013" name="Nat. Genet.">
        <title>The high-quality draft genome of peach (Prunus persica) identifies unique patterns of genetic diversity, domestication and genome evolution.</title>
        <authorList>
            <consortium name="International Peach Genome Initiative"/>
            <person name="Verde I."/>
            <person name="Abbott A.G."/>
            <person name="Scalabrin S."/>
            <person name="Jung S."/>
            <person name="Shu S."/>
            <person name="Marroni F."/>
            <person name="Zhebentyayeva T."/>
            <person name="Dettori M.T."/>
            <person name="Grimwood J."/>
            <person name="Cattonaro F."/>
            <person name="Zuccolo A."/>
            <person name="Rossini L."/>
            <person name="Jenkins J."/>
            <person name="Vendramin E."/>
            <person name="Meisel L.A."/>
            <person name="Decroocq V."/>
            <person name="Sosinski B."/>
            <person name="Prochnik S."/>
            <person name="Mitros T."/>
            <person name="Policriti A."/>
            <person name="Cipriani G."/>
            <person name="Dondini L."/>
            <person name="Ficklin S."/>
            <person name="Goodstein D.M."/>
            <person name="Xuan P."/>
            <person name="Del Fabbro C."/>
            <person name="Aramini V."/>
            <person name="Copetti D."/>
            <person name="Gonzalez S."/>
            <person name="Horner D.S."/>
            <person name="Falchi R."/>
            <person name="Lucas S."/>
            <person name="Mica E."/>
            <person name="Maldonado J."/>
            <person name="Lazzari B."/>
            <person name="Bielenberg D."/>
            <person name="Pirona R."/>
            <person name="Miculan M."/>
            <person name="Barakat A."/>
            <person name="Testolin R."/>
            <person name="Stella A."/>
            <person name="Tartarini S."/>
            <person name="Tonutti P."/>
            <person name="Arus P."/>
            <person name="Orellana A."/>
            <person name="Wells C."/>
            <person name="Main D."/>
            <person name="Vizzotto G."/>
            <person name="Silva H."/>
            <person name="Salamini F."/>
            <person name="Schmutz J."/>
            <person name="Morgante M."/>
            <person name="Rokhsar D.S."/>
        </authorList>
    </citation>
    <scope>NUCLEOTIDE SEQUENCE [LARGE SCALE GENOMIC DNA]</scope>
    <source>
        <strain evidence="22">cv. Nemared</strain>
    </source>
</reference>
<protein>
    <recommendedName>
        <fullName evidence="3">non-specific serine/threonine protein kinase</fullName>
        <ecNumber evidence="3">2.7.11.1</ecNumber>
    </recommendedName>
</protein>
<dbReference type="GO" id="GO:0004672">
    <property type="term" value="F:protein kinase activity"/>
    <property type="evidence" value="ECO:0000318"/>
    <property type="project" value="GO_Central"/>
</dbReference>
<keyword evidence="10" id="KW-0611">Plant defense</keyword>
<dbReference type="InterPro" id="IPR017441">
    <property type="entry name" value="Protein_kinase_ATP_BS"/>
</dbReference>
<evidence type="ECO:0000256" key="18">
    <source>
        <dbReference type="RuleBase" id="RU000304"/>
    </source>
</evidence>
<keyword evidence="6" id="KW-0597">Phosphoprotein</keyword>
<accession>A0A251N0X0</accession>
<dbReference type="Proteomes" id="UP000006882">
    <property type="component" value="Chromosome G8"/>
</dbReference>
<keyword evidence="11 17" id="KW-0067">ATP-binding</keyword>
<dbReference type="InterPro" id="IPR011009">
    <property type="entry name" value="Kinase-like_dom_sf"/>
</dbReference>
<dbReference type="GO" id="GO:0004674">
    <property type="term" value="F:protein serine/threonine kinase activity"/>
    <property type="evidence" value="ECO:0007669"/>
    <property type="project" value="UniProtKB-KW"/>
</dbReference>
<dbReference type="GO" id="GO:0005524">
    <property type="term" value="F:ATP binding"/>
    <property type="evidence" value="ECO:0007669"/>
    <property type="project" value="UniProtKB-UniRule"/>
</dbReference>
<dbReference type="Pfam" id="PF00069">
    <property type="entry name" value="Pkinase"/>
    <property type="match status" value="1"/>
</dbReference>
<dbReference type="PROSITE" id="PS50011">
    <property type="entry name" value="PROTEIN_KINASE_DOM"/>
    <property type="match status" value="1"/>
</dbReference>
<evidence type="ECO:0000256" key="13">
    <source>
        <dbReference type="ARBA" id="ARBA00023139"/>
    </source>
</evidence>
<dbReference type="SUPFAM" id="SSF56112">
    <property type="entry name" value="Protein kinase-like (PK-like)"/>
    <property type="match status" value="1"/>
</dbReference>
<evidence type="ECO:0000256" key="15">
    <source>
        <dbReference type="ARBA" id="ARBA00047899"/>
    </source>
</evidence>
<dbReference type="SMART" id="SM00220">
    <property type="entry name" value="S_TKc"/>
    <property type="match status" value="1"/>
</dbReference>
<keyword evidence="13" id="KW-0564">Palmitate</keyword>
<comment type="subcellular location">
    <subcellularLocation>
        <location evidence="1">Cell membrane</location>
        <topology evidence="1">Lipid-anchor</topology>
    </subcellularLocation>
</comment>
<evidence type="ECO:0000256" key="9">
    <source>
        <dbReference type="ARBA" id="ARBA00022777"/>
    </source>
</evidence>